<feature type="region of interest" description="Disordered" evidence="1">
    <location>
        <begin position="1"/>
        <end position="98"/>
    </location>
</feature>
<organism evidence="2 3">
    <name type="scientific">Prunus armeniaca</name>
    <name type="common">Apricot</name>
    <name type="synonym">Armeniaca vulgaris</name>
    <dbReference type="NCBI Taxonomy" id="36596"/>
    <lineage>
        <taxon>Eukaryota</taxon>
        <taxon>Viridiplantae</taxon>
        <taxon>Streptophyta</taxon>
        <taxon>Embryophyta</taxon>
        <taxon>Tracheophyta</taxon>
        <taxon>Spermatophyta</taxon>
        <taxon>Magnoliopsida</taxon>
        <taxon>eudicotyledons</taxon>
        <taxon>Gunneridae</taxon>
        <taxon>Pentapetalae</taxon>
        <taxon>rosids</taxon>
        <taxon>fabids</taxon>
        <taxon>Rosales</taxon>
        <taxon>Rosaceae</taxon>
        <taxon>Amygdaloideae</taxon>
        <taxon>Amygdaleae</taxon>
        <taxon>Prunus</taxon>
    </lineage>
</organism>
<proteinExistence type="predicted"/>
<gene>
    <name evidence="2" type="ORF">ORAREDHAP_LOCUS20505</name>
</gene>
<sequence length="98" mass="10579">MSGPSDFRQPRAVMSDNSDRESQSPPSPHAFSGEEFESGSHDEALGTDGESTESDHIVEGLIMEGDRGEEEQSRSPGYLCDPRSRCQPSVGYNSGTRG</sequence>
<keyword evidence="3" id="KW-1185">Reference proteome</keyword>
<accession>A0A6J5WQH3</accession>
<dbReference type="EMBL" id="CAEKKB010000003">
    <property type="protein sequence ID" value="CAB4303799.1"/>
    <property type="molecule type" value="Genomic_DNA"/>
</dbReference>
<evidence type="ECO:0000313" key="3">
    <source>
        <dbReference type="Proteomes" id="UP000507245"/>
    </source>
</evidence>
<reference evidence="3" key="1">
    <citation type="journal article" date="2020" name="Genome Biol.">
        <title>Gamete binning: chromosome-level and haplotype-resolved genome assembly enabled by high-throughput single-cell sequencing of gamete genomes.</title>
        <authorList>
            <person name="Campoy J.A."/>
            <person name="Sun H."/>
            <person name="Goel M."/>
            <person name="Jiao W.-B."/>
            <person name="Folz-Donahue K."/>
            <person name="Wang N."/>
            <person name="Rubio M."/>
            <person name="Liu C."/>
            <person name="Kukat C."/>
            <person name="Ruiz D."/>
            <person name="Huettel B."/>
            <person name="Schneeberger K."/>
        </authorList>
    </citation>
    <scope>NUCLEOTIDE SEQUENCE [LARGE SCALE GENOMIC DNA]</scope>
    <source>
        <strain evidence="3">cv. Rojo Pasion</strain>
    </source>
</reference>
<protein>
    <submittedName>
        <fullName evidence="2">Uncharacterized protein</fullName>
    </submittedName>
</protein>
<evidence type="ECO:0000313" key="2">
    <source>
        <dbReference type="EMBL" id="CAB4303799.1"/>
    </source>
</evidence>
<feature type="compositionally biased region" description="Basic and acidic residues" evidence="1">
    <location>
        <begin position="53"/>
        <end position="73"/>
    </location>
</feature>
<dbReference type="Proteomes" id="UP000507245">
    <property type="component" value="Unassembled WGS sequence"/>
</dbReference>
<feature type="compositionally biased region" description="Polar residues" evidence="1">
    <location>
        <begin position="86"/>
        <end position="98"/>
    </location>
</feature>
<name>A0A6J5WQH3_PRUAR</name>
<dbReference type="AlphaFoldDB" id="A0A6J5WQH3"/>
<evidence type="ECO:0000256" key="1">
    <source>
        <dbReference type="SAM" id="MobiDB-lite"/>
    </source>
</evidence>